<reference evidence="1 2" key="1">
    <citation type="submission" date="2015-06" db="EMBL/GenBank/DDBJ databases">
        <title>Genome sequencing of Thermotogales isolates from hydrothermal vents.</title>
        <authorList>
            <person name="Haverkamp T.H."/>
            <person name="Kublanov I.V."/>
            <person name="Nesbo C.L."/>
        </authorList>
    </citation>
    <scope>NUCLEOTIDE SEQUENCE [LARGE SCALE GENOMIC DNA]</scope>
    <source>
        <strain evidence="2">ik275mar</strain>
    </source>
</reference>
<dbReference type="EMBL" id="LBFC01000007">
    <property type="protein sequence ID" value="ONN27669.1"/>
    <property type="molecule type" value="Genomic_DNA"/>
</dbReference>
<dbReference type="InterPro" id="IPR032585">
    <property type="entry name" value="DUF4912"/>
</dbReference>
<comment type="caution">
    <text evidence="1">The sequence shown here is derived from an EMBL/GenBank/DDBJ whole genome shotgun (WGS) entry which is preliminary data.</text>
</comment>
<name>A0ABX3IKF8_9BACT</name>
<evidence type="ECO:0008006" key="3">
    <source>
        <dbReference type="Google" id="ProtNLM"/>
    </source>
</evidence>
<dbReference type="Pfam" id="PF16258">
    <property type="entry name" value="DUF4912"/>
    <property type="match status" value="1"/>
</dbReference>
<accession>A0ABX3IKF8</accession>
<dbReference type="RefSeq" id="WP_077197986.1">
    <property type="nucleotide sequence ID" value="NZ_LBFC01000007.1"/>
</dbReference>
<gene>
    <name evidence="1" type="ORF">XJ44_02750</name>
</gene>
<evidence type="ECO:0000313" key="2">
    <source>
        <dbReference type="Proteomes" id="UP000242616"/>
    </source>
</evidence>
<sequence>MNDTNLEKLKNWLREERTIQELKATAKKLGLKVKRMMKKKEVTKLIENYIIQNEKIKTFERPSSATSATLQEKKETQEPEIDLPKSYNKNRLVLMPVNPNWIHAYWDFNYETLENIKKLPKEYKLVLRVYDVTFIEFNGKNAHRTFEIRLNIDMRNYYINVPMPNADYLSEIGYITPDGSFYPLIRSNVCKTPPNSPSNSTRERWLDIRKKRKIVTPSEGILVKEVETIPGSLFKSESKNELVWELFSRLRSGRGM</sequence>
<dbReference type="Proteomes" id="UP000242616">
    <property type="component" value="Unassembled WGS sequence"/>
</dbReference>
<keyword evidence="2" id="KW-1185">Reference proteome</keyword>
<organism evidence="1 2">
    <name type="scientific">Thermosipho affectus</name>
    <dbReference type="NCBI Taxonomy" id="660294"/>
    <lineage>
        <taxon>Bacteria</taxon>
        <taxon>Thermotogati</taxon>
        <taxon>Thermotogota</taxon>
        <taxon>Thermotogae</taxon>
        <taxon>Thermotogales</taxon>
        <taxon>Fervidobacteriaceae</taxon>
        <taxon>Thermosipho</taxon>
    </lineage>
</organism>
<evidence type="ECO:0000313" key="1">
    <source>
        <dbReference type="EMBL" id="ONN27669.1"/>
    </source>
</evidence>
<protein>
    <recommendedName>
        <fullName evidence="3">DUF4912 domain-containing protein</fullName>
    </recommendedName>
</protein>
<proteinExistence type="predicted"/>